<dbReference type="Pfam" id="PF02481">
    <property type="entry name" value="DNA_processg_A"/>
    <property type="match status" value="1"/>
</dbReference>
<dbReference type="GO" id="GO:0009294">
    <property type="term" value="P:DNA-mediated transformation"/>
    <property type="evidence" value="ECO:0007669"/>
    <property type="project" value="InterPro"/>
</dbReference>
<evidence type="ECO:0000256" key="1">
    <source>
        <dbReference type="ARBA" id="ARBA00006525"/>
    </source>
</evidence>
<keyword evidence="4" id="KW-1185">Reference proteome</keyword>
<evidence type="ECO:0000313" key="4">
    <source>
        <dbReference type="Proteomes" id="UP001240236"/>
    </source>
</evidence>
<dbReference type="PANTHER" id="PTHR43022:SF1">
    <property type="entry name" value="PROTEIN SMF"/>
    <property type="match status" value="1"/>
</dbReference>
<dbReference type="PANTHER" id="PTHR43022">
    <property type="entry name" value="PROTEIN SMF"/>
    <property type="match status" value="1"/>
</dbReference>
<evidence type="ECO:0000259" key="2">
    <source>
        <dbReference type="Pfam" id="PF02481"/>
    </source>
</evidence>
<comment type="caution">
    <text evidence="3">The sequence shown here is derived from an EMBL/GenBank/DDBJ whole genome shotgun (WGS) entry which is preliminary data.</text>
</comment>
<dbReference type="InterPro" id="IPR057666">
    <property type="entry name" value="DrpA_SLOG"/>
</dbReference>
<sequence>MQAEEDIRDVAAALSRYVGGPLPADLTGTAEAHGLTIGGWVYPSVPEVSPQSPPDLRELGQQLRRAADRAGIVMLMRGDPGWPSGTGADELPCLWVRGDRDVAGLLRRAVTVAGVRECTEYGQHVATDLAFDLAASQVTVVCGAAPAAGVDYYAWRAALAHAPQQPVAVAASGLDAESFHGPRELVERTARRGAVVSAFPPGLPATWSRWSVRDRLLGTFTAATVIVEAAADSRTLDVATAASVSGRLVGAVPGPVSSKVSAGCHRLLASGAMTVTGAQDILRALAGPGTAVEATRVFRVYGTASWDDGHWRTRRVPDFAVEATSHHEAADLAYEVVFAAHPGAAGATLDAGIVDPGGTYEAVQVASSD</sequence>
<proteinExistence type="inferred from homology"/>
<evidence type="ECO:0000313" key="3">
    <source>
        <dbReference type="EMBL" id="MDQ0366845.1"/>
    </source>
</evidence>
<dbReference type="InterPro" id="IPR003488">
    <property type="entry name" value="DprA"/>
</dbReference>
<gene>
    <name evidence="3" type="ORF">J2S42_003514</name>
</gene>
<comment type="similarity">
    <text evidence="1">Belongs to the DprA/Smf family.</text>
</comment>
<dbReference type="Gene3D" id="3.40.50.450">
    <property type="match status" value="1"/>
</dbReference>
<dbReference type="Proteomes" id="UP001240236">
    <property type="component" value="Unassembled WGS sequence"/>
</dbReference>
<dbReference type="AlphaFoldDB" id="A0AAE3W032"/>
<organism evidence="3 4">
    <name type="scientific">Catenuloplanes indicus</name>
    <dbReference type="NCBI Taxonomy" id="137267"/>
    <lineage>
        <taxon>Bacteria</taxon>
        <taxon>Bacillati</taxon>
        <taxon>Actinomycetota</taxon>
        <taxon>Actinomycetes</taxon>
        <taxon>Micromonosporales</taxon>
        <taxon>Micromonosporaceae</taxon>
        <taxon>Catenuloplanes</taxon>
    </lineage>
</organism>
<dbReference type="RefSeq" id="WP_307240464.1">
    <property type="nucleotide sequence ID" value="NZ_JAUSUZ010000001.1"/>
</dbReference>
<dbReference type="SUPFAM" id="SSF102405">
    <property type="entry name" value="MCP/YpsA-like"/>
    <property type="match status" value="1"/>
</dbReference>
<protein>
    <submittedName>
        <fullName evidence="3">Rossmann fold nucleotide-binding protein DprA/Smf involved in DNA uptake</fullName>
    </submittedName>
</protein>
<reference evidence="3 4" key="1">
    <citation type="submission" date="2023-07" db="EMBL/GenBank/DDBJ databases">
        <title>Sequencing the genomes of 1000 actinobacteria strains.</title>
        <authorList>
            <person name="Klenk H.-P."/>
        </authorList>
    </citation>
    <scope>NUCLEOTIDE SEQUENCE [LARGE SCALE GENOMIC DNA]</scope>
    <source>
        <strain evidence="3 4">DSM 44709</strain>
    </source>
</reference>
<name>A0AAE3W032_9ACTN</name>
<dbReference type="EMBL" id="JAUSUZ010000001">
    <property type="protein sequence ID" value="MDQ0366845.1"/>
    <property type="molecule type" value="Genomic_DNA"/>
</dbReference>
<accession>A0AAE3W032</accession>
<feature type="domain" description="Smf/DprA SLOG" evidence="2">
    <location>
        <begin position="75"/>
        <end position="285"/>
    </location>
</feature>